<dbReference type="InParanoid" id="A0A409X6L8"/>
<accession>A0A409X6L8</accession>
<evidence type="ECO:0000313" key="1">
    <source>
        <dbReference type="EMBL" id="PPQ86423.1"/>
    </source>
</evidence>
<dbReference type="EMBL" id="NHYD01002496">
    <property type="protein sequence ID" value="PPQ86423.1"/>
    <property type="molecule type" value="Genomic_DNA"/>
</dbReference>
<name>A0A409X6L8_PSICY</name>
<dbReference type="OrthoDB" id="2621411at2759"/>
<comment type="caution">
    <text evidence="1">The sequence shown here is derived from an EMBL/GenBank/DDBJ whole genome shotgun (WGS) entry which is preliminary data.</text>
</comment>
<gene>
    <name evidence="1" type="ORF">CVT25_003698</name>
</gene>
<dbReference type="AlphaFoldDB" id="A0A409X6L8"/>
<dbReference type="Proteomes" id="UP000283269">
    <property type="component" value="Unassembled WGS sequence"/>
</dbReference>
<proteinExistence type="predicted"/>
<organism evidence="1 2">
    <name type="scientific">Psilocybe cyanescens</name>
    <dbReference type="NCBI Taxonomy" id="93625"/>
    <lineage>
        <taxon>Eukaryota</taxon>
        <taxon>Fungi</taxon>
        <taxon>Dikarya</taxon>
        <taxon>Basidiomycota</taxon>
        <taxon>Agaricomycotina</taxon>
        <taxon>Agaricomycetes</taxon>
        <taxon>Agaricomycetidae</taxon>
        <taxon>Agaricales</taxon>
        <taxon>Agaricineae</taxon>
        <taxon>Strophariaceae</taxon>
        <taxon>Psilocybe</taxon>
    </lineage>
</organism>
<reference evidence="1 2" key="1">
    <citation type="journal article" date="2018" name="Evol. Lett.">
        <title>Horizontal gene cluster transfer increased hallucinogenic mushroom diversity.</title>
        <authorList>
            <person name="Reynolds H.T."/>
            <person name="Vijayakumar V."/>
            <person name="Gluck-Thaler E."/>
            <person name="Korotkin H.B."/>
            <person name="Matheny P.B."/>
            <person name="Slot J.C."/>
        </authorList>
    </citation>
    <scope>NUCLEOTIDE SEQUENCE [LARGE SCALE GENOMIC DNA]</scope>
    <source>
        <strain evidence="1 2">2631</strain>
    </source>
</reference>
<protein>
    <submittedName>
        <fullName evidence="1">Uncharacterized protein</fullName>
    </submittedName>
</protein>
<keyword evidence="2" id="KW-1185">Reference proteome</keyword>
<evidence type="ECO:0000313" key="2">
    <source>
        <dbReference type="Proteomes" id="UP000283269"/>
    </source>
</evidence>
<sequence>MDAYFSAEDGEVFATTKKEDPLPKLLSTLTSQYTIYQAVPSMLDPKLAGAILDTGTMSSMAWGGWPDSVLDLDFMHQEVTDTNGLPVHWATATTGGDEQWGLDVGNHQDDWIPYGGLPDEWNGGDRDGLENETELICGSNYVDFPKGPLPKNLHNHVPGQGLFKNLQTSTVFTLF</sequence>